<proteinExistence type="predicted"/>
<dbReference type="Proteomes" id="UP000250235">
    <property type="component" value="Unassembled WGS sequence"/>
</dbReference>
<feature type="region of interest" description="Disordered" evidence="1">
    <location>
        <begin position="79"/>
        <end position="124"/>
    </location>
</feature>
<reference evidence="2 3" key="1">
    <citation type="journal article" date="2015" name="Proc. Natl. Acad. Sci. U.S.A.">
        <title>The resurrection genome of Boea hygrometrica: A blueprint for survival of dehydration.</title>
        <authorList>
            <person name="Xiao L."/>
            <person name="Yang G."/>
            <person name="Zhang L."/>
            <person name="Yang X."/>
            <person name="Zhao S."/>
            <person name="Ji Z."/>
            <person name="Zhou Q."/>
            <person name="Hu M."/>
            <person name="Wang Y."/>
            <person name="Chen M."/>
            <person name="Xu Y."/>
            <person name="Jin H."/>
            <person name="Xiao X."/>
            <person name="Hu G."/>
            <person name="Bao F."/>
            <person name="Hu Y."/>
            <person name="Wan P."/>
            <person name="Li L."/>
            <person name="Deng X."/>
            <person name="Kuang T."/>
            <person name="Xiang C."/>
            <person name="Zhu J.K."/>
            <person name="Oliver M.J."/>
            <person name="He Y."/>
        </authorList>
    </citation>
    <scope>NUCLEOTIDE SEQUENCE [LARGE SCALE GENOMIC DNA]</scope>
    <source>
        <strain evidence="3">cv. XS01</strain>
    </source>
</reference>
<sequence>MATIVLKDPSHGSDTNVGEPWRIRIPVFSQLPCWRLGAWLRPVSRRNRHFTVGGGRLRQSGPRLEGRLLRQPALEGLTRSARTDSLRKVGRNKFRRGRRRRRRQAAAVREERDRGRRPRALETRRLATSPHDPLGITDSACKNQLVVVSVQYGPFNPYIPIRSTTIGKSRVIKDPIAMQISWRSNSDIASVTSIGYPRMSASGESSTTMHRLLHASGSHPIPPPNDPKTNQYNQDLGLIHSTNGNHLETPNEGSSIDHQVTIYLHAQNITMFPTNETCESRSGETSTQSQLVYDKFKKMSFVKASVIHDPWCKLRRFDLVNSRDLLNAYIISDVVLG</sequence>
<dbReference type="EMBL" id="KV018454">
    <property type="protein sequence ID" value="KZV17144.1"/>
    <property type="molecule type" value="Genomic_DNA"/>
</dbReference>
<accession>A0A2Z7A6E5</accession>
<name>A0A2Z7A6E5_9LAMI</name>
<dbReference type="AlphaFoldDB" id="A0A2Z7A6E5"/>
<keyword evidence="3" id="KW-1185">Reference proteome</keyword>
<feature type="compositionally biased region" description="Basic and acidic residues" evidence="1">
    <location>
        <begin position="108"/>
        <end position="124"/>
    </location>
</feature>
<feature type="compositionally biased region" description="Basic residues" evidence="1">
    <location>
        <begin position="88"/>
        <end position="104"/>
    </location>
</feature>
<organism evidence="2 3">
    <name type="scientific">Dorcoceras hygrometricum</name>
    <dbReference type="NCBI Taxonomy" id="472368"/>
    <lineage>
        <taxon>Eukaryota</taxon>
        <taxon>Viridiplantae</taxon>
        <taxon>Streptophyta</taxon>
        <taxon>Embryophyta</taxon>
        <taxon>Tracheophyta</taxon>
        <taxon>Spermatophyta</taxon>
        <taxon>Magnoliopsida</taxon>
        <taxon>eudicotyledons</taxon>
        <taxon>Gunneridae</taxon>
        <taxon>Pentapetalae</taxon>
        <taxon>asterids</taxon>
        <taxon>lamiids</taxon>
        <taxon>Lamiales</taxon>
        <taxon>Gesneriaceae</taxon>
        <taxon>Didymocarpoideae</taxon>
        <taxon>Trichosporeae</taxon>
        <taxon>Loxocarpinae</taxon>
        <taxon>Dorcoceras</taxon>
    </lineage>
</organism>
<protein>
    <submittedName>
        <fullName evidence="2">Uncharacterized protein</fullName>
    </submittedName>
</protein>
<evidence type="ECO:0000313" key="2">
    <source>
        <dbReference type="EMBL" id="KZV17144.1"/>
    </source>
</evidence>
<evidence type="ECO:0000256" key="1">
    <source>
        <dbReference type="SAM" id="MobiDB-lite"/>
    </source>
</evidence>
<gene>
    <name evidence="2" type="ORF">F511_11714</name>
</gene>
<evidence type="ECO:0000313" key="3">
    <source>
        <dbReference type="Proteomes" id="UP000250235"/>
    </source>
</evidence>